<evidence type="ECO:0000256" key="1">
    <source>
        <dbReference type="SAM" id="Phobius"/>
    </source>
</evidence>
<sequence>MKKLILWEAVMAAVTLGAFFIFLKLFSVDFAVVVAVVGAVVVAGDINAPKKWVVISLAVEAIIVFSVIVTTI</sequence>
<evidence type="ECO:0000313" key="3">
    <source>
        <dbReference type="Proteomes" id="UP000230353"/>
    </source>
</evidence>
<keyword evidence="1" id="KW-0472">Membrane</keyword>
<accession>A0A2H0WKU1</accession>
<feature type="transmembrane region" description="Helical" evidence="1">
    <location>
        <begin position="30"/>
        <end position="46"/>
    </location>
</feature>
<gene>
    <name evidence="2" type="ORF">COT67_02645</name>
</gene>
<protein>
    <submittedName>
        <fullName evidence="2">Uncharacterized protein</fullName>
    </submittedName>
</protein>
<reference evidence="3" key="1">
    <citation type="submission" date="2017-09" db="EMBL/GenBank/DDBJ databases">
        <title>Depth-based differentiation of microbial function through sediment-hosted aquifers and enrichment of novel symbionts in the deep terrestrial subsurface.</title>
        <authorList>
            <person name="Probst A.J."/>
            <person name="Ladd B."/>
            <person name="Jarett J.K."/>
            <person name="Geller-Mcgrath D.E."/>
            <person name="Sieber C.M.K."/>
            <person name="Emerson J.B."/>
            <person name="Anantharaman K."/>
            <person name="Thomas B.C."/>
            <person name="Malmstrom R."/>
            <person name="Stieglmeier M."/>
            <person name="Klingl A."/>
            <person name="Woyke T."/>
            <person name="Ryan C.M."/>
            <person name="Banfield J.F."/>
        </authorList>
    </citation>
    <scope>NUCLEOTIDE SEQUENCE [LARGE SCALE GENOMIC DNA]</scope>
</reference>
<dbReference type="Proteomes" id="UP000230353">
    <property type="component" value="Unassembled WGS sequence"/>
</dbReference>
<dbReference type="AlphaFoldDB" id="A0A2H0WKU1"/>
<feature type="transmembrane region" description="Helical" evidence="1">
    <location>
        <begin position="52"/>
        <end position="71"/>
    </location>
</feature>
<comment type="caution">
    <text evidence="2">The sequence shown here is derived from an EMBL/GenBank/DDBJ whole genome shotgun (WGS) entry which is preliminary data.</text>
</comment>
<organism evidence="2 3">
    <name type="scientific">Candidatus Tagabacteria bacterium CG09_land_8_20_14_0_10_41_14</name>
    <dbReference type="NCBI Taxonomy" id="1975021"/>
    <lineage>
        <taxon>Bacteria</taxon>
        <taxon>Candidatus Tagaibacteriota</taxon>
    </lineage>
</organism>
<proteinExistence type="predicted"/>
<keyword evidence="1" id="KW-0812">Transmembrane</keyword>
<keyword evidence="1" id="KW-1133">Transmembrane helix</keyword>
<name>A0A2H0WKU1_9BACT</name>
<dbReference type="EMBL" id="PEZL01000038">
    <property type="protein sequence ID" value="PIS13276.1"/>
    <property type="molecule type" value="Genomic_DNA"/>
</dbReference>
<evidence type="ECO:0000313" key="2">
    <source>
        <dbReference type="EMBL" id="PIS13276.1"/>
    </source>
</evidence>